<gene>
    <name evidence="2" type="ORF">OBA43_08340</name>
</gene>
<evidence type="ECO:0000313" key="2">
    <source>
        <dbReference type="EMBL" id="WIH96293.1"/>
    </source>
</evidence>
<keyword evidence="3" id="KW-1185">Reference proteome</keyword>
<keyword evidence="1" id="KW-0812">Transmembrane</keyword>
<sequence length="175" mass="20714">MKNLVLEEDGVFNCLAFSKCNKLTFINYAGYIYKDNEESVTRNFIDNNIFEKNEAKYFFDYNEHVDLNISKSELTQFQSSKLIFASSFLIYKAILNNKISFVQKQIYITKILNNKTVIKANKNLHTLYLKERTKFELIISKSICYRTKISIYPLIMIGYLLNFKFFKKILTLINK</sequence>
<organism evidence="2 3">
    <name type="scientific">Empedobacter falsenii</name>
    <dbReference type="NCBI Taxonomy" id="343874"/>
    <lineage>
        <taxon>Bacteria</taxon>
        <taxon>Pseudomonadati</taxon>
        <taxon>Bacteroidota</taxon>
        <taxon>Flavobacteriia</taxon>
        <taxon>Flavobacteriales</taxon>
        <taxon>Weeksellaceae</taxon>
        <taxon>Empedobacter</taxon>
    </lineage>
</organism>
<protein>
    <submittedName>
        <fullName evidence="2">Uncharacterized protein</fullName>
    </submittedName>
</protein>
<reference evidence="2 3" key="1">
    <citation type="submission" date="2022-09" db="EMBL/GenBank/DDBJ databases">
        <title>Whole genome sequencing analysis of tet(X)-positive Empedobacter falsenii YWS9-3.</title>
        <authorList>
            <person name="Chen C."/>
            <person name="Lv Y.-L."/>
        </authorList>
    </citation>
    <scope>NUCLEOTIDE SEQUENCE [LARGE SCALE GENOMIC DNA]</scope>
    <source>
        <strain evidence="2 3">YWS9-3_T</strain>
    </source>
</reference>
<evidence type="ECO:0000256" key="1">
    <source>
        <dbReference type="SAM" id="Phobius"/>
    </source>
</evidence>
<dbReference type="EMBL" id="CP106831">
    <property type="protein sequence ID" value="WIH96293.1"/>
    <property type="molecule type" value="Genomic_DNA"/>
</dbReference>
<proteinExistence type="predicted"/>
<name>A0ABY8V7L2_9FLAO</name>
<accession>A0ABY8V7L2</accession>
<keyword evidence="1" id="KW-1133">Transmembrane helix</keyword>
<evidence type="ECO:0000313" key="3">
    <source>
        <dbReference type="Proteomes" id="UP001223501"/>
    </source>
</evidence>
<dbReference type="Proteomes" id="UP001223501">
    <property type="component" value="Chromosome"/>
</dbReference>
<keyword evidence="1" id="KW-0472">Membrane</keyword>
<feature type="transmembrane region" description="Helical" evidence="1">
    <location>
        <begin position="149"/>
        <end position="166"/>
    </location>
</feature>
<dbReference type="RefSeq" id="WP_284582919.1">
    <property type="nucleotide sequence ID" value="NZ_CP106831.1"/>
</dbReference>